<accession>A0A4Q9M3D5</accession>
<dbReference type="OrthoDB" id="5534248at2759"/>
<keyword evidence="2" id="KW-0548">Nucleotidyltransferase</keyword>
<comment type="caution">
    <text evidence="2">The sequence shown here is derived from an EMBL/GenBank/DDBJ whole genome shotgun (WGS) entry which is preliminary data.</text>
</comment>
<dbReference type="VEuPathDB" id="MicrosporidiaDB:CWI38_0146p0010"/>
<dbReference type="SUPFAM" id="SSF56672">
    <property type="entry name" value="DNA/RNA polymerases"/>
    <property type="match status" value="1"/>
</dbReference>
<gene>
    <name evidence="2" type="ORF">CWI38_0146p0010</name>
</gene>
<dbReference type="Proteomes" id="UP000292282">
    <property type="component" value="Unassembled WGS sequence"/>
</dbReference>
<keyword evidence="2" id="KW-0808">Transferase</keyword>
<dbReference type="InterPro" id="IPR043502">
    <property type="entry name" value="DNA/RNA_pol_sf"/>
</dbReference>
<feature type="domain" description="Reverse transcriptase" evidence="1">
    <location>
        <begin position="13"/>
        <end position="634"/>
    </location>
</feature>
<evidence type="ECO:0000313" key="3">
    <source>
        <dbReference type="Proteomes" id="UP000292282"/>
    </source>
</evidence>
<dbReference type="PROSITE" id="PS50878">
    <property type="entry name" value="RT_POL"/>
    <property type="match status" value="1"/>
</dbReference>
<keyword evidence="3" id="KW-1185">Reference proteome</keyword>
<dbReference type="InterPro" id="IPR000477">
    <property type="entry name" value="RT_dom"/>
</dbReference>
<evidence type="ECO:0000259" key="1">
    <source>
        <dbReference type="PROSITE" id="PS50878"/>
    </source>
</evidence>
<sequence length="1026" mass="120195">MNSSRFLTYMFNKIITDKEIPLIWKKHMIQPIHKDDSEFRPISLIEKTRKLFEKLIFSKFEHSTLNHALTLDTRLRHSDVEGICVTLDFSKAYDSVYRKRLYEKLMIKKKFSREDTILIAALIENNEKCFYNASTDHDFYVDGTRLEKQVPLKYLEQYYNKNIPMKQDNLEPQGIPYEASWKYKDEIHEIIANIERHAKYNSYLLNAKKCFYNTNITIEIRVNNIEIVKKSPIKYLGYYFNLKCADTKKNLKIARTNALKATAILKSAVRKNIFNNSGDIFRYMLRGYISYVRPHIDYPITLLGLNKTFTEDCDRIQKGIIKNLFGIYYKTPSKIIYGIFSIEKKSKEILNGKRTNLYTNFLNNNTKIFKTMKKLYFEHINEEMVQGTTIKFSATITKPKKKNLQQNLEIFNNFKNLKNFNWNTETKERLSKLLEVVNFEKKKKKFEEILELMNDKKIKSTIKVSDTILQKRVEVNCFCVYLNKSFLFHPNPTLLNQNLYLKDTTPIANLIQNNKYMISNSKECSQIKTAALGLPQGSILSQSLFNVFINDIIHFIPEEIRKNILLYADDIVIFSERYDYIRKMIKCVSKHAKFNNYILNPKKCFCNSGKEINLSIYNTQIERQNPLKYLGFHFNNRCKLNNEKTTSKTDLRFKKEQNIEQKCKKSAVNITTKESILLDILRNSNPETNRFKASLHVGGLSDLKIKKINEILDKNTFDILALVETWRDTFTPISKKYAIAAVKLSIRVDYIFSRKKGTIILITKNLTLTKIDNITEIEILQQNLINYKYLNTLIMGDYNLEQKPALEQEILDNHLHTNVDLHNELGKDIKILKKRFDKKRCSEFRTKSYRFHGLPISKINPNLNELINKFILDGPLINPDKTVENITDFYNKRQNNRNFNLEDKINGFTTNEVIGKIATLKTGKSDTDDFRPNFSIEKTRKLFEELILSQINLKIHKQQSGLKPGYSTLNNAMVLETELRHGNGSLICVTLDVIKAYDSVNRSELYHKMLSNQNLSLKDTTLIPDQ</sequence>
<proteinExistence type="predicted"/>
<dbReference type="GO" id="GO:0003964">
    <property type="term" value="F:RNA-directed DNA polymerase activity"/>
    <property type="evidence" value="ECO:0007669"/>
    <property type="project" value="UniProtKB-KW"/>
</dbReference>
<evidence type="ECO:0000313" key="2">
    <source>
        <dbReference type="EMBL" id="TBU20026.1"/>
    </source>
</evidence>
<dbReference type="InterPro" id="IPR043128">
    <property type="entry name" value="Rev_trsase/Diguanyl_cyclase"/>
</dbReference>
<protein>
    <submittedName>
        <fullName evidence="2">Reverse transcriptase</fullName>
    </submittedName>
</protein>
<dbReference type="Pfam" id="PF00078">
    <property type="entry name" value="RVT_1"/>
    <property type="match status" value="1"/>
</dbReference>
<dbReference type="AlphaFoldDB" id="A0A4Q9M3D5"/>
<dbReference type="Gene3D" id="3.30.70.270">
    <property type="match status" value="1"/>
</dbReference>
<reference evidence="2 3" key="1">
    <citation type="submission" date="2017-12" db="EMBL/GenBank/DDBJ databases">
        <authorList>
            <person name="Pombert J.-F."/>
            <person name="Haag K.L."/>
            <person name="Ebert D."/>
        </authorList>
    </citation>
    <scope>NUCLEOTIDE SEQUENCE [LARGE SCALE GENOMIC DNA]</scope>
    <source>
        <strain evidence="2">IL-G-3</strain>
    </source>
</reference>
<dbReference type="EMBL" id="PITK01000146">
    <property type="protein sequence ID" value="TBU20026.1"/>
    <property type="molecule type" value="Genomic_DNA"/>
</dbReference>
<name>A0A4Q9M3D5_9MICR</name>
<keyword evidence="2" id="KW-0695">RNA-directed DNA polymerase</keyword>
<dbReference type="PANTHER" id="PTHR19446">
    <property type="entry name" value="REVERSE TRANSCRIPTASES"/>
    <property type="match status" value="1"/>
</dbReference>
<organism evidence="2 3">
    <name type="scientific">Hamiltosporidium tvaerminnensis</name>
    <dbReference type="NCBI Taxonomy" id="1176355"/>
    <lineage>
        <taxon>Eukaryota</taxon>
        <taxon>Fungi</taxon>
        <taxon>Fungi incertae sedis</taxon>
        <taxon>Microsporidia</taxon>
        <taxon>Dubosqiidae</taxon>
        <taxon>Hamiltosporidium</taxon>
    </lineage>
</organism>